<dbReference type="SUPFAM" id="SSF55608">
    <property type="entry name" value="Homing endonucleases"/>
    <property type="match status" value="1"/>
</dbReference>
<reference evidence="1" key="1">
    <citation type="journal article" date="2018" name="Mitochondrial DNA Part B Resour">
        <title>The complete mitochondrial genome of the Basidiomycete edible fungus Hypsizygus marmoreus.</title>
        <authorList>
            <person name="Wu Y.-Y."/>
            <person name="Shang J.-J."/>
            <person name="Li Y."/>
            <person name="Zhou C.-L."/>
            <person name="Hou D."/>
            <person name="Li J.-L."/>
            <person name="Tan Q."/>
            <person name="Bao D.-P."/>
            <person name="Yang R.-H."/>
        </authorList>
    </citation>
    <scope>NUCLEOTIDE SEQUENCE</scope>
</reference>
<dbReference type="EMBL" id="MH746465">
    <property type="protein sequence ID" value="QCI56423.1"/>
    <property type="molecule type" value="Genomic_DNA"/>
</dbReference>
<dbReference type="Gene3D" id="3.10.28.10">
    <property type="entry name" value="Homing endonucleases"/>
    <property type="match status" value="1"/>
</dbReference>
<accession>A0A4P8D2P8</accession>
<proteinExistence type="predicted"/>
<dbReference type="AlphaFoldDB" id="A0A4P8D2P8"/>
<organism evidence="1">
    <name type="scientific">Hypsizygus marmoreus</name>
    <name type="common">White beech mushroom</name>
    <name type="synonym">Agaricus marmoreus</name>
    <dbReference type="NCBI Taxonomy" id="39966"/>
    <lineage>
        <taxon>Eukaryota</taxon>
        <taxon>Fungi</taxon>
        <taxon>Dikarya</taxon>
        <taxon>Basidiomycota</taxon>
        <taxon>Agaricomycotina</taxon>
        <taxon>Agaricomycetes</taxon>
        <taxon>Agaricomycetidae</taxon>
        <taxon>Agaricales</taxon>
        <taxon>Tricholomatineae</taxon>
        <taxon>Lyophyllaceae</taxon>
        <taxon>Hypsizygus</taxon>
    </lineage>
</organism>
<geneLocation type="mitochondrion" evidence="1"/>
<dbReference type="InterPro" id="IPR027434">
    <property type="entry name" value="Homing_endonucl"/>
</dbReference>
<protein>
    <submittedName>
        <fullName evidence="1">Uncharacterized protein</fullName>
    </submittedName>
</protein>
<name>A0A4P8D2P8_HYPMA</name>
<gene>
    <name evidence="1" type="primary">orf115</name>
</gene>
<keyword evidence="1" id="KW-0496">Mitochondrion</keyword>
<evidence type="ECO:0000313" key="1">
    <source>
        <dbReference type="EMBL" id="QCI56423.1"/>
    </source>
</evidence>
<sequence length="115" mass="13541">MFVLKFVNMNYISKVFLPFIENLVFFSKKEKGFKDWKVIALIKLFNSGSHLTPLGREYCLLLSERMNKNTIYTGVEGLKTKIKEEQEALLLDLKIKEFLSDPSKNIYLKQKRKQC</sequence>